<evidence type="ECO:0000256" key="1">
    <source>
        <dbReference type="SAM" id="MobiDB-lite"/>
    </source>
</evidence>
<dbReference type="EMBL" id="AKCR02000268">
    <property type="protein sequence ID" value="PKK17800.1"/>
    <property type="molecule type" value="Genomic_DNA"/>
</dbReference>
<dbReference type="Proteomes" id="UP000053872">
    <property type="component" value="Unassembled WGS sequence"/>
</dbReference>
<protein>
    <submittedName>
        <fullName evidence="2">Coiled-coil domain containing 84</fullName>
    </submittedName>
</protein>
<gene>
    <name evidence="2" type="primary">CCDC84</name>
    <name evidence="2" type="ORF">A306_00013841</name>
</gene>
<dbReference type="STRING" id="8932.A0A2I0LK40"/>
<reference evidence="2 3" key="1">
    <citation type="journal article" date="2013" name="Science">
        <title>Genomic diversity and evolution of the head crest in the rock pigeon.</title>
        <authorList>
            <person name="Shapiro M.D."/>
            <person name="Kronenberg Z."/>
            <person name="Li C."/>
            <person name="Domyan E.T."/>
            <person name="Pan H."/>
            <person name="Campbell M."/>
            <person name="Tan H."/>
            <person name="Huff C.D."/>
            <person name="Hu H."/>
            <person name="Vickrey A.I."/>
            <person name="Nielsen S.C."/>
            <person name="Stringham S.A."/>
            <person name="Hu H."/>
            <person name="Willerslev E."/>
            <person name="Gilbert M.T."/>
            <person name="Yandell M."/>
            <person name="Zhang G."/>
            <person name="Wang J."/>
        </authorList>
    </citation>
    <scope>NUCLEOTIDE SEQUENCE [LARGE SCALE GENOMIC DNA]</scope>
    <source>
        <tissue evidence="2">Blood</tissue>
    </source>
</reference>
<dbReference type="PANTHER" id="PTHR31198">
    <property type="entry name" value="COILED-COIL DOMAIN-CONTAINING PROTEIN 84"/>
    <property type="match status" value="1"/>
</dbReference>
<accession>A0A2I0LK40</accession>
<dbReference type="Pfam" id="PF14968">
    <property type="entry name" value="CCDC84"/>
    <property type="match status" value="1"/>
</dbReference>
<feature type="compositionally biased region" description="Polar residues" evidence="1">
    <location>
        <begin position="40"/>
        <end position="56"/>
    </location>
</feature>
<keyword evidence="3" id="KW-1185">Reference proteome</keyword>
<evidence type="ECO:0000313" key="2">
    <source>
        <dbReference type="EMBL" id="PKK17800.1"/>
    </source>
</evidence>
<organism evidence="2 3">
    <name type="scientific">Columba livia</name>
    <name type="common">Rock dove</name>
    <dbReference type="NCBI Taxonomy" id="8932"/>
    <lineage>
        <taxon>Eukaryota</taxon>
        <taxon>Metazoa</taxon>
        <taxon>Chordata</taxon>
        <taxon>Craniata</taxon>
        <taxon>Vertebrata</taxon>
        <taxon>Euteleostomi</taxon>
        <taxon>Archelosauria</taxon>
        <taxon>Archosauria</taxon>
        <taxon>Dinosauria</taxon>
        <taxon>Saurischia</taxon>
        <taxon>Theropoda</taxon>
        <taxon>Coelurosauria</taxon>
        <taxon>Aves</taxon>
        <taxon>Neognathae</taxon>
        <taxon>Neoaves</taxon>
        <taxon>Columbimorphae</taxon>
        <taxon>Columbiformes</taxon>
        <taxon>Columbidae</taxon>
        <taxon>Columba</taxon>
    </lineage>
</organism>
<evidence type="ECO:0000313" key="3">
    <source>
        <dbReference type="Proteomes" id="UP000053872"/>
    </source>
</evidence>
<dbReference type="InParanoid" id="A0A2I0LK40"/>
<dbReference type="PANTHER" id="PTHR31198:SF1">
    <property type="entry name" value="CENTROSOMAL AT-AC SPLICING FACTOR"/>
    <property type="match status" value="1"/>
</dbReference>
<proteinExistence type="predicted"/>
<feature type="compositionally biased region" description="Basic and acidic residues" evidence="1">
    <location>
        <begin position="133"/>
        <end position="144"/>
    </location>
</feature>
<feature type="region of interest" description="Disordered" evidence="1">
    <location>
        <begin position="17"/>
        <end position="144"/>
    </location>
</feature>
<dbReference type="AlphaFoldDB" id="A0A2I0LK40"/>
<sequence length="206" mass="22844">MARGGCGCRAALPERCSGRRREGRLPEDGGTRRGGVGGSAQHQESCSFFLNRTQLPPESELRTGPDCGARAGPQRDDCEDAEQPGPSGTHTGPDLTRMEPGQALTFIGHQEAEGKGNVHTGAKPPWLTEEEDGSRREIGPSYEEFLKQREKQKLKKLPAERVGANFDHTSETGTGWLPSFGRVWNHGRRWQSRHQFRTESGEKKRR</sequence>
<comment type="caution">
    <text evidence="2">The sequence shown here is derived from an EMBL/GenBank/DDBJ whole genome shotgun (WGS) entry which is preliminary data.</text>
</comment>
<name>A0A2I0LK40_COLLI</name>
<feature type="compositionally biased region" description="Basic and acidic residues" evidence="1">
    <location>
        <begin position="17"/>
        <end position="31"/>
    </location>
</feature>
<dbReference type="InterPro" id="IPR028015">
    <property type="entry name" value="CCDC84-like"/>
</dbReference>